<proteinExistence type="predicted"/>
<evidence type="ECO:0000313" key="2">
    <source>
        <dbReference type="EMBL" id="CAB4697464.1"/>
    </source>
</evidence>
<dbReference type="Gene3D" id="3.40.50.1000">
    <property type="entry name" value="HAD superfamily/HAD-like"/>
    <property type="match status" value="1"/>
</dbReference>
<reference evidence="2" key="1">
    <citation type="submission" date="2020-05" db="EMBL/GenBank/DDBJ databases">
        <authorList>
            <person name="Chiriac C."/>
            <person name="Salcher M."/>
            <person name="Ghai R."/>
            <person name="Kavagutti S V."/>
        </authorList>
    </citation>
    <scope>NUCLEOTIDE SEQUENCE</scope>
</reference>
<evidence type="ECO:0000256" key="1">
    <source>
        <dbReference type="ARBA" id="ARBA00022801"/>
    </source>
</evidence>
<accession>A0A6J6PMN4</accession>
<sequence>MSIDAVIFDWGGTLTPWHDIDLYAQWYAYAEVYDPVHAGALAQQLRDAELQRWRLQQESGGETSTGALESIFINLGIDTDSARHLTALATYLDFWAPHTFADPQARELLQQLRADGLLIGVLSNTLWPRTHHHEVFERDNLAELIDAACYTSEMPVAKPHLDAFRLIAGELGVKPEHCVFVGDRLWDDIFGAQQIGLRAIWIPHSRVPKEQVPEGDAVPDAVANELKDVIGIVRQWRSV</sequence>
<name>A0A6J6PMN4_9ZZZZ</name>
<dbReference type="NCBIfam" id="TIGR01549">
    <property type="entry name" value="HAD-SF-IA-v1"/>
    <property type="match status" value="1"/>
</dbReference>
<dbReference type="InterPro" id="IPR051540">
    <property type="entry name" value="S-2-haloacid_dehalogenase"/>
</dbReference>
<dbReference type="PRINTS" id="PR00413">
    <property type="entry name" value="HADHALOGNASE"/>
</dbReference>
<keyword evidence="1" id="KW-0378">Hydrolase</keyword>
<dbReference type="SFLD" id="SFLDS00003">
    <property type="entry name" value="Haloacid_Dehalogenase"/>
    <property type="match status" value="1"/>
</dbReference>
<organism evidence="2">
    <name type="scientific">freshwater metagenome</name>
    <dbReference type="NCBI Taxonomy" id="449393"/>
    <lineage>
        <taxon>unclassified sequences</taxon>
        <taxon>metagenomes</taxon>
        <taxon>ecological metagenomes</taxon>
    </lineage>
</organism>
<dbReference type="PANTHER" id="PTHR43316:SF3">
    <property type="entry name" value="HALOACID DEHALOGENASE, TYPE II (AFU_ORTHOLOGUE AFUA_2G07750)-RELATED"/>
    <property type="match status" value="1"/>
</dbReference>
<dbReference type="EMBL" id="CAEZXZ010000031">
    <property type="protein sequence ID" value="CAB4697464.1"/>
    <property type="molecule type" value="Genomic_DNA"/>
</dbReference>
<dbReference type="SFLD" id="SFLDG01129">
    <property type="entry name" value="C1.5:_HAD__Beta-PGM__Phosphata"/>
    <property type="match status" value="1"/>
</dbReference>
<dbReference type="InterPro" id="IPR023214">
    <property type="entry name" value="HAD_sf"/>
</dbReference>
<dbReference type="InterPro" id="IPR036412">
    <property type="entry name" value="HAD-like_sf"/>
</dbReference>
<dbReference type="PANTHER" id="PTHR43316">
    <property type="entry name" value="HYDROLASE, HALOACID DELAHOGENASE-RELATED"/>
    <property type="match status" value="1"/>
</dbReference>
<dbReference type="SUPFAM" id="SSF56784">
    <property type="entry name" value="HAD-like"/>
    <property type="match status" value="1"/>
</dbReference>
<protein>
    <submittedName>
        <fullName evidence="2">Unannotated protein</fullName>
    </submittedName>
</protein>
<gene>
    <name evidence="2" type="ORF">UFOPK2625_00327</name>
</gene>
<dbReference type="InterPro" id="IPR006439">
    <property type="entry name" value="HAD-SF_hydro_IA"/>
</dbReference>
<dbReference type="Pfam" id="PF00702">
    <property type="entry name" value="Hydrolase"/>
    <property type="match status" value="1"/>
</dbReference>
<dbReference type="GO" id="GO:0016787">
    <property type="term" value="F:hydrolase activity"/>
    <property type="evidence" value="ECO:0007669"/>
    <property type="project" value="UniProtKB-KW"/>
</dbReference>
<dbReference type="AlphaFoldDB" id="A0A6J6PMN4"/>
<dbReference type="NCBIfam" id="TIGR01509">
    <property type="entry name" value="HAD-SF-IA-v3"/>
    <property type="match status" value="1"/>
</dbReference>